<evidence type="ECO:0000259" key="5">
    <source>
        <dbReference type="PROSITE" id="PS50931"/>
    </source>
</evidence>
<dbReference type="RefSeq" id="WP_048598937.1">
    <property type="nucleotide sequence ID" value="NZ_CBFHGK010000030.1"/>
</dbReference>
<dbReference type="AlphaFoldDB" id="A0A0U1NLC8"/>
<dbReference type="PANTHER" id="PTHR30419:SF8">
    <property type="entry name" value="NITROGEN ASSIMILATION TRANSCRIPTIONAL ACTIVATOR-RELATED"/>
    <property type="match status" value="1"/>
</dbReference>
<dbReference type="Pfam" id="PF00126">
    <property type="entry name" value="HTH_1"/>
    <property type="match status" value="1"/>
</dbReference>
<dbReference type="InterPro" id="IPR036388">
    <property type="entry name" value="WH-like_DNA-bd_sf"/>
</dbReference>
<dbReference type="PROSITE" id="PS50931">
    <property type="entry name" value="HTH_LYSR"/>
    <property type="match status" value="1"/>
</dbReference>
<dbReference type="EMBL" id="CVQV01000006">
    <property type="protein sequence ID" value="CRK75525.1"/>
    <property type="molecule type" value="Genomic_DNA"/>
</dbReference>
<dbReference type="Gene3D" id="1.10.10.10">
    <property type="entry name" value="Winged helix-like DNA-binding domain superfamily/Winged helix DNA-binding domain"/>
    <property type="match status" value="1"/>
</dbReference>
<dbReference type="STRING" id="282199.GCA_001049735_01572"/>
<evidence type="ECO:0000256" key="4">
    <source>
        <dbReference type="ARBA" id="ARBA00023163"/>
    </source>
</evidence>
<evidence type="ECO:0000313" key="6">
    <source>
        <dbReference type="EMBL" id="CRK75525.1"/>
    </source>
</evidence>
<organism evidence="6 7">
    <name type="scientific">Nereida ignava</name>
    <dbReference type="NCBI Taxonomy" id="282199"/>
    <lineage>
        <taxon>Bacteria</taxon>
        <taxon>Pseudomonadati</taxon>
        <taxon>Pseudomonadota</taxon>
        <taxon>Alphaproteobacteria</taxon>
        <taxon>Rhodobacterales</taxon>
        <taxon>Roseobacteraceae</taxon>
        <taxon>Nereida</taxon>
    </lineage>
</organism>
<feature type="domain" description="HTH lysR-type" evidence="5">
    <location>
        <begin position="3"/>
        <end position="61"/>
    </location>
</feature>
<dbReference type="InterPro" id="IPR000847">
    <property type="entry name" value="LysR_HTH_N"/>
</dbReference>
<name>A0A0U1NLC8_9RHOB</name>
<dbReference type="OrthoDB" id="8679465at2"/>
<evidence type="ECO:0000256" key="3">
    <source>
        <dbReference type="ARBA" id="ARBA00023125"/>
    </source>
</evidence>
<keyword evidence="4" id="KW-0804">Transcription</keyword>
<gene>
    <name evidence="6" type="primary">hcaR_2</name>
    <name evidence="6" type="ORF">NIG5292_01573</name>
</gene>
<dbReference type="GO" id="GO:0003677">
    <property type="term" value="F:DNA binding"/>
    <property type="evidence" value="ECO:0007669"/>
    <property type="project" value="UniProtKB-KW"/>
</dbReference>
<evidence type="ECO:0000256" key="1">
    <source>
        <dbReference type="ARBA" id="ARBA00009437"/>
    </source>
</evidence>
<dbReference type="GO" id="GO:0005829">
    <property type="term" value="C:cytosol"/>
    <property type="evidence" value="ECO:0007669"/>
    <property type="project" value="TreeGrafter"/>
</dbReference>
<proteinExistence type="inferred from homology"/>
<evidence type="ECO:0000256" key="2">
    <source>
        <dbReference type="ARBA" id="ARBA00023015"/>
    </source>
</evidence>
<dbReference type="SUPFAM" id="SSF46785">
    <property type="entry name" value="Winged helix' DNA-binding domain"/>
    <property type="match status" value="1"/>
</dbReference>
<dbReference type="PANTHER" id="PTHR30419">
    <property type="entry name" value="HTH-TYPE TRANSCRIPTIONAL REGULATOR YBHD"/>
    <property type="match status" value="1"/>
</dbReference>
<keyword evidence="7" id="KW-1185">Reference proteome</keyword>
<protein>
    <submittedName>
        <fullName evidence="6">Hca operon transcriptional activator</fullName>
    </submittedName>
</protein>
<sequence length="309" mass="33764">MALTLKAMEYFTTALHHGSIVKAAAELNIAASAVSSAIDQVEAEFDLTLVIRQRARGIQPNAAGRDVARKCEHLLDEYRSLLIEGAELKKSHKGTLRIGYYAPIAPAFLPQVFEAFLPNTSDVTLELEECNNDEAQDGLLAGTYDAILFVAEGVRPSIEYDTLVTAPPYFLMPSSHPLKDQRTVTMAQIATEPLIVLNRPIAASYYEGLFQSETRKAPVAAYANSTEMVRSLVAAGRGCAILNMLPLTSETYVGAPVIARPISDSLPPLTLALGYDRMRPRRIVQDFAKACQEHFATVGPTRCIISHEE</sequence>
<dbReference type="Gene3D" id="3.40.190.10">
    <property type="entry name" value="Periplasmic binding protein-like II"/>
    <property type="match status" value="2"/>
</dbReference>
<dbReference type="Pfam" id="PF03466">
    <property type="entry name" value="LysR_substrate"/>
    <property type="match status" value="1"/>
</dbReference>
<keyword evidence="2" id="KW-0805">Transcription regulation</keyword>
<keyword evidence="3" id="KW-0238">DNA-binding</keyword>
<evidence type="ECO:0000313" key="7">
    <source>
        <dbReference type="Proteomes" id="UP000048949"/>
    </source>
</evidence>
<dbReference type="InterPro" id="IPR036390">
    <property type="entry name" value="WH_DNA-bd_sf"/>
</dbReference>
<dbReference type="GO" id="GO:0003700">
    <property type="term" value="F:DNA-binding transcription factor activity"/>
    <property type="evidence" value="ECO:0007669"/>
    <property type="project" value="InterPro"/>
</dbReference>
<dbReference type="SUPFAM" id="SSF53850">
    <property type="entry name" value="Periplasmic binding protein-like II"/>
    <property type="match status" value="1"/>
</dbReference>
<dbReference type="Proteomes" id="UP000048949">
    <property type="component" value="Unassembled WGS sequence"/>
</dbReference>
<reference evidence="6 7" key="1">
    <citation type="submission" date="2015-04" db="EMBL/GenBank/DDBJ databases">
        <authorList>
            <person name="Syromyatnikov M.Y."/>
            <person name="Popov V.N."/>
        </authorList>
    </citation>
    <scope>NUCLEOTIDE SEQUENCE [LARGE SCALE GENOMIC DNA]</scope>
    <source>
        <strain evidence="6 7">CECT 5292</strain>
    </source>
</reference>
<accession>A0A0U1NLC8</accession>
<dbReference type="InterPro" id="IPR050950">
    <property type="entry name" value="HTH-type_LysR_regulators"/>
</dbReference>
<comment type="similarity">
    <text evidence="1">Belongs to the LysR transcriptional regulatory family.</text>
</comment>
<dbReference type="InterPro" id="IPR005119">
    <property type="entry name" value="LysR_subst-bd"/>
</dbReference>